<reference evidence="3" key="1">
    <citation type="journal article" date="2019" name="Int. J. Syst. Evol. Microbiol.">
        <title>The Global Catalogue of Microorganisms (GCM) 10K type strain sequencing project: providing services to taxonomists for standard genome sequencing and annotation.</title>
        <authorList>
            <consortium name="The Broad Institute Genomics Platform"/>
            <consortium name="The Broad Institute Genome Sequencing Center for Infectious Disease"/>
            <person name="Wu L."/>
            <person name="Ma J."/>
        </authorList>
    </citation>
    <scope>NUCLEOTIDE SEQUENCE [LARGE SCALE GENOMIC DNA]</scope>
    <source>
        <strain evidence="3">KCTC 33576</strain>
    </source>
</reference>
<evidence type="ECO:0000313" key="3">
    <source>
        <dbReference type="Proteomes" id="UP001597391"/>
    </source>
</evidence>
<dbReference type="EMBL" id="JBHUOP010000003">
    <property type="protein sequence ID" value="MFD2840578.1"/>
    <property type="molecule type" value="Genomic_DNA"/>
</dbReference>
<organism evidence="2 3">
    <name type="scientific">Populibacterium corticicola</name>
    <dbReference type="NCBI Taxonomy" id="1812826"/>
    <lineage>
        <taxon>Bacteria</taxon>
        <taxon>Bacillati</taxon>
        <taxon>Actinomycetota</taxon>
        <taxon>Actinomycetes</taxon>
        <taxon>Micrococcales</taxon>
        <taxon>Jonesiaceae</taxon>
        <taxon>Populibacterium</taxon>
    </lineage>
</organism>
<proteinExistence type="predicted"/>
<dbReference type="CDD" id="cd00291">
    <property type="entry name" value="SirA_YedF_YeeD"/>
    <property type="match status" value="1"/>
</dbReference>
<protein>
    <submittedName>
        <fullName evidence="2">Sulfurtransferase TusA family protein</fullName>
    </submittedName>
</protein>
<feature type="domain" description="UPF0033" evidence="1">
    <location>
        <begin position="15"/>
        <end position="81"/>
    </location>
</feature>
<comment type="caution">
    <text evidence="2">The sequence shown here is derived from an EMBL/GenBank/DDBJ whole genome shotgun (WGS) entry which is preliminary data.</text>
</comment>
<dbReference type="Proteomes" id="UP001597391">
    <property type="component" value="Unassembled WGS sequence"/>
</dbReference>
<dbReference type="Pfam" id="PF01206">
    <property type="entry name" value="TusA"/>
    <property type="match status" value="1"/>
</dbReference>
<name>A0ABW5XFR1_9MICO</name>
<keyword evidence="3" id="KW-1185">Reference proteome</keyword>
<dbReference type="Gene3D" id="3.30.110.40">
    <property type="entry name" value="TusA-like domain"/>
    <property type="match status" value="1"/>
</dbReference>
<dbReference type="RefSeq" id="WP_377466445.1">
    <property type="nucleotide sequence ID" value="NZ_JBHUOP010000003.1"/>
</dbReference>
<evidence type="ECO:0000313" key="2">
    <source>
        <dbReference type="EMBL" id="MFD2840578.1"/>
    </source>
</evidence>
<accession>A0ABW5XFR1</accession>
<sequence length="100" mass="11304">MTQQRPDPASVTAEEFDTTGHKCVKMLLKIRSRLNALPVGAQLIVISDDPTSVYDLPAWCHMTQYDYRGYTSEEGIYRHTLAVTESSIRTTTKKVWANPT</sequence>
<gene>
    <name evidence="2" type="ORF">ACFSYH_08340</name>
</gene>
<evidence type="ECO:0000259" key="1">
    <source>
        <dbReference type="Pfam" id="PF01206"/>
    </source>
</evidence>
<dbReference type="SUPFAM" id="SSF64307">
    <property type="entry name" value="SirA-like"/>
    <property type="match status" value="1"/>
</dbReference>
<dbReference type="InterPro" id="IPR036868">
    <property type="entry name" value="TusA-like_sf"/>
</dbReference>
<dbReference type="InterPro" id="IPR001455">
    <property type="entry name" value="TusA-like"/>
</dbReference>